<evidence type="ECO:0000313" key="3">
    <source>
        <dbReference type="Proteomes" id="UP000827092"/>
    </source>
</evidence>
<evidence type="ECO:0000313" key="2">
    <source>
        <dbReference type="EMBL" id="KAG8181008.1"/>
    </source>
</evidence>
<dbReference type="EMBL" id="JAFNEN010000539">
    <property type="protein sequence ID" value="KAG8181008.1"/>
    <property type="molecule type" value="Genomic_DNA"/>
</dbReference>
<dbReference type="Proteomes" id="UP000827092">
    <property type="component" value="Unassembled WGS sequence"/>
</dbReference>
<reference evidence="2 3" key="1">
    <citation type="journal article" date="2022" name="Nat. Ecol. Evol.">
        <title>A masculinizing supergene underlies an exaggerated male reproductive morph in a spider.</title>
        <authorList>
            <person name="Hendrickx F."/>
            <person name="De Corte Z."/>
            <person name="Sonet G."/>
            <person name="Van Belleghem S.M."/>
            <person name="Kostlbacher S."/>
            <person name="Vangestel C."/>
        </authorList>
    </citation>
    <scope>NUCLEOTIDE SEQUENCE [LARGE SCALE GENOMIC DNA]</scope>
    <source>
        <strain evidence="2">W744_W776</strain>
    </source>
</reference>
<name>A0AAV6UAW8_9ARAC</name>
<feature type="domain" description="DDE-1" evidence="1">
    <location>
        <begin position="1"/>
        <end position="62"/>
    </location>
</feature>
<dbReference type="Pfam" id="PF03184">
    <property type="entry name" value="DDE_1"/>
    <property type="match status" value="1"/>
</dbReference>
<dbReference type="InterPro" id="IPR004875">
    <property type="entry name" value="DDE_SF_endonuclease_dom"/>
</dbReference>
<proteinExistence type="predicted"/>
<accession>A0AAV6UAW8</accession>
<keyword evidence="3" id="KW-1185">Reference proteome</keyword>
<comment type="caution">
    <text evidence="2">The sequence shown here is derived from an EMBL/GenBank/DDBJ whole genome shotgun (WGS) entry which is preliminary data.</text>
</comment>
<evidence type="ECO:0000259" key="1">
    <source>
        <dbReference type="Pfam" id="PF03184"/>
    </source>
</evidence>
<organism evidence="2 3">
    <name type="scientific">Oedothorax gibbosus</name>
    <dbReference type="NCBI Taxonomy" id="931172"/>
    <lineage>
        <taxon>Eukaryota</taxon>
        <taxon>Metazoa</taxon>
        <taxon>Ecdysozoa</taxon>
        <taxon>Arthropoda</taxon>
        <taxon>Chelicerata</taxon>
        <taxon>Arachnida</taxon>
        <taxon>Araneae</taxon>
        <taxon>Araneomorphae</taxon>
        <taxon>Entelegynae</taxon>
        <taxon>Araneoidea</taxon>
        <taxon>Linyphiidae</taxon>
        <taxon>Erigoninae</taxon>
        <taxon>Oedothorax</taxon>
    </lineage>
</organism>
<sequence length="115" mass="13508">MDQGVIRSLKCHYRKQLVMRVLECYEIAKADNVECNISLLEAIVFLEKWWKLVTSAAIRNSFRHAGLSKDVTPQETEAILEEDNDDEENLPLAVWLERHGVEDFLERSFRRFPIM</sequence>
<dbReference type="AlphaFoldDB" id="A0AAV6UAW8"/>
<protein>
    <recommendedName>
        <fullName evidence="1">DDE-1 domain-containing protein</fullName>
    </recommendedName>
</protein>
<dbReference type="GO" id="GO:0003676">
    <property type="term" value="F:nucleic acid binding"/>
    <property type="evidence" value="ECO:0007669"/>
    <property type="project" value="InterPro"/>
</dbReference>
<gene>
    <name evidence="2" type="ORF">JTE90_024756</name>
</gene>